<name>A0A671PD63_9TELE</name>
<dbReference type="Proteomes" id="UP000472260">
    <property type="component" value="Unassembled WGS sequence"/>
</dbReference>
<evidence type="ECO:0000313" key="3">
    <source>
        <dbReference type="Proteomes" id="UP000472260"/>
    </source>
</evidence>
<protein>
    <submittedName>
        <fullName evidence="2">Uncharacterized protein</fullName>
    </submittedName>
</protein>
<organism evidence="2 3">
    <name type="scientific">Sinocyclocheilus anshuiensis</name>
    <dbReference type="NCBI Taxonomy" id="1608454"/>
    <lineage>
        <taxon>Eukaryota</taxon>
        <taxon>Metazoa</taxon>
        <taxon>Chordata</taxon>
        <taxon>Craniata</taxon>
        <taxon>Vertebrata</taxon>
        <taxon>Euteleostomi</taxon>
        <taxon>Actinopterygii</taxon>
        <taxon>Neopterygii</taxon>
        <taxon>Teleostei</taxon>
        <taxon>Ostariophysi</taxon>
        <taxon>Cypriniformes</taxon>
        <taxon>Cyprinidae</taxon>
        <taxon>Cyprininae</taxon>
        <taxon>Sinocyclocheilus</taxon>
    </lineage>
</organism>
<keyword evidence="3" id="KW-1185">Reference proteome</keyword>
<feature type="region of interest" description="Disordered" evidence="1">
    <location>
        <begin position="154"/>
        <end position="207"/>
    </location>
</feature>
<proteinExistence type="predicted"/>
<dbReference type="Ensembl" id="ENSSANT00000059511.1">
    <property type="protein sequence ID" value="ENSSANP00000055929.1"/>
    <property type="gene ID" value="ENSSANG00000028019.1"/>
</dbReference>
<dbReference type="AlphaFoldDB" id="A0A671PD63"/>
<evidence type="ECO:0000256" key="1">
    <source>
        <dbReference type="SAM" id="MobiDB-lite"/>
    </source>
</evidence>
<reference evidence="2" key="1">
    <citation type="submission" date="2025-08" db="UniProtKB">
        <authorList>
            <consortium name="Ensembl"/>
        </authorList>
    </citation>
    <scope>IDENTIFICATION</scope>
</reference>
<reference evidence="2" key="2">
    <citation type="submission" date="2025-09" db="UniProtKB">
        <authorList>
            <consortium name="Ensembl"/>
        </authorList>
    </citation>
    <scope>IDENTIFICATION</scope>
</reference>
<accession>A0A671PD63</accession>
<sequence>MTSGHHLVRLLLLSVQRRLQNEFCKLAAVVTRLNVQHEVLIGAQQVRAERVRAHIQVLRALQREPGARRSRLCDLQIKLAPRETGSVIIHVQDLHFYPIQFQRVLDDHLQVQETNGTLFTQLLAVDLLVHKQNSPRIQSGISVRTIWPHPSPSSLRYFQRKPRAPTPRELNSESAPKPGPVRTHTGADTQPALSTSIASSEASGPSS</sequence>
<feature type="compositionally biased region" description="Low complexity" evidence="1">
    <location>
        <begin position="192"/>
        <end position="207"/>
    </location>
</feature>
<evidence type="ECO:0000313" key="2">
    <source>
        <dbReference type="Ensembl" id="ENSSANP00000055929.1"/>
    </source>
</evidence>